<evidence type="ECO:0000256" key="8">
    <source>
        <dbReference type="ARBA" id="ARBA00022840"/>
    </source>
</evidence>
<evidence type="ECO:0000256" key="3">
    <source>
        <dbReference type="ARBA" id="ARBA00012958"/>
    </source>
</evidence>
<dbReference type="GO" id="GO:0005777">
    <property type="term" value="C:peroxisome"/>
    <property type="evidence" value="ECO:0007669"/>
    <property type="project" value="TreeGrafter"/>
</dbReference>
<dbReference type="UniPathway" id="UPA00057">
    <property type="reaction ID" value="UER00099"/>
</dbReference>
<dbReference type="InterPro" id="IPR006204">
    <property type="entry name" value="GHMP_kinase_N_dom"/>
</dbReference>
<dbReference type="GO" id="GO:0010142">
    <property type="term" value="P:farnesyl diphosphate biosynthetic process, mevalonate pathway"/>
    <property type="evidence" value="ECO:0007669"/>
    <property type="project" value="TreeGrafter"/>
</dbReference>
<evidence type="ECO:0000256" key="9">
    <source>
        <dbReference type="ARBA" id="ARBA00022955"/>
    </source>
</evidence>
<dbReference type="GO" id="GO:0006694">
    <property type="term" value="P:steroid biosynthetic process"/>
    <property type="evidence" value="ECO:0007669"/>
    <property type="project" value="UniProtKB-KW"/>
</dbReference>
<protein>
    <recommendedName>
        <fullName evidence="3">phosphomevalonate kinase</fullName>
        <ecNumber evidence="3">2.7.4.2</ecNumber>
    </recommendedName>
</protein>
<dbReference type="InterPro" id="IPR036554">
    <property type="entry name" value="GHMP_kinase_C_sf"/>
</dbReference>
<dbReference type="SUPFAM" id="SSF54211">
    <property type="entry name" value="Ribosomal protein S5 domain 2-like"/>
    <property type="match status" value="1"/>
</dbReference>
<dbReference type="InterPro" id="IPR020568">
    <property type="entry name" value="Ribosomal_Su5_D2-typ_SF"/>
</dbReference>
<dbReference type="GO" id="GO:0019287">
    <property type="term" value="P:isopentenyl diphosphate biosynthetic process, mevalonate pathway"/>
    <property type="evidence" value="ECO:0007669"/>
    <property type="project" value="UniProtKB-UniPathway"/>
</dbReference>
<dbReference type="PANTHER" id="PTHR31814:SF2">
    <property type="entry name" value="PHOSPHOMEVALONATE KINASE"/>
    <property type="match status" value="1"/>
</dbReference>
<keyword evidence="8" id="KW-0067">ATP-binding</keyword>
<sequence length="470" mass="50597">MALSSWDDAIWDDLRDQDRNIVCCSAPGKVLIAGGYLVLDEQYTGTVLGISARFRSQITPLRPNQSTICPDVVLLAPQLSCQTTRWSLDASMALSLTSPPNNAFVFATVQCSFAVLNHALSQATFAEILGAGILIRTLADPQFYSGIGPDGVATSKTGLGSSATLVASLTSAIFAFFGHPDGHVGQICYRTAQMAHCVAQGQVGSGFDISAAFFGSQIYRRFPAATLQHFIANDVTHRHGNSPRLLLPSLPHVITDNQLWSGHHPRPFRLPPCIDLVLGDVYGGSRTPDMVRKVLAWRSNAPAAWEQLAALNSTFVDKLNALHEAFSVDPQSYRHVMGSAAVSDVTDWRTDAGNAIGDKLTEIRTTFSAIRAALRQMGSLACVDIEPNSQSRLLDATMAEAGVICAGVPGAGGYDAVFALIINDESFGSRNRVRRLWSSWTECRVNFIDVRQDDAGIILQANPSTSAMSL</sequence>
<dbReference type="InterPro" id="IPR016005">
    <property type="entry name" value="Erg8"/>
</dbReference>
<dbReference type="InterPro" id="IPR014721">
    <property type="entry name" value="Ribsml_uS5_D2-typ_fold_subgr"/>
</dbReference>
<dbReference type="InterPro" id="IPR035102">
    <property type="entry name" value="Phosphomevalonate_kinase"/>
</dbReference>
<dbReference type="AlphaFoldDB" id="A0A0H5QZB6"/>
<evidence type="ECO:0000256" key="4">
    <source>
        <dbReference type="ARBA" id="ARBA00022516"/>
    </source>
</evidence>
<dbReference type="GO" id="GO:0004631">
    <property type="term" value="F:phosphomevalonate kinase activity"/>
    <property type="evidence" value="ECO:0007669"/>
    <property type="project" value="UniProtKB-EC"/>
</dbReference>
<dbReference type="PANTHER" id="PTHR31814">
    <property type="match status" value="1"/>
</dbReference>
<dbReference type="Gene3D" id="3.30.70.890">
    <property type="entry name" value="GHMP kinase, C-terminal domain"/>
    <property type="match status" value="1"/>
</dbReference>
<keyword evidence="5" id="KW-0808">Transferase</keyword>
<evidence type="ECO:0000256" key="7">
    <source>
        <dbReference type="ARBA" id="ARBA00022777"/>
    </source>
</evidence>
<keyword evidence="7" id="KW-0418">Kinase</keyword>
<dbReference type="PIRSF" id="PIRSF017288">
    <property type="entry name" value="PMK_GHMP_euk"/>
    <property type="match status" value="1"/>
</dbReference>
<evidence type="ECO:0000259" key="12">
    <source>
        <dbReference type="Pfam" id="PF00288"/>
    </source>
</evidence>
<name>A0A0H5QZB6_9EUKA</name>
<dbReference type="EMBL" id="HACM01006615">
    <property type="protein sequence ID" value="CRZ07057.1"/>
    <property type="molecule type" value="Transcribed_RNA"/>
</dbReference>
<evidence type="ECO:0000256" key="10">
    <source>
        <dbReference type="ARBA" id="ARBA00023098"/>
    </source>
</evidence>
<dbReference type="GO" id="GO:0005524">
    <property type="term" value="F:ATP binding"/>
    <property type="evidence" value="ECO:0007669"/>
    <property type="project" value="UniProtKB-KW"/>
</dbReference>
<organism evidence="13">
    <name type="scientific">Spongospora subterranea</name>
    <dbReference type="NCBI Taxonomy" id="70186"/>
    <lineage>
        <taxon>Eukaryota</taxon>
        <taxon>Sar</taxon>
        <taxon>Rhizaria</taxon>
        <taxon>Endomyxa</taxon>
        <taxon>Phytomyxea</taxon>
        <taxon>Plasmodiophorida</taxon>
        <taxon>Plasmodiophoridae</taxon>
        <taxon>Spongospora</taxon>
    </lineage>
</organism>
<dbReference type="EC" id="2.7.4.2" evidence="3"/>
<comment type="similarity">
    <text evidence="2">Belongs to the GHMP kinase family. Mevalonate kinase subfamily.</text>
</comment>
<evidence type="ECO:0000256" key="1">
    <source>
        <dbReference type="ARBA" id="ARBA00005017"/>
    </source>
</evidence>
<keyword evidence="10" id="KW-0443">Lipid metabolism</keyword>
<evidence type="ECO:0000256" key="6">
    <source>
        <dbReference type="ARBA" id="ARBA00022741"/>
    </source>
</evidence>
<dbReference type="Pfam" id="PF00288">
    <property type="entry name" value="GHMP_kinases_N"/>
    <property type="match status" value="1"/>
</dbReference>
<dbReference type="Gene3D" id="3.30.230.10">
    <property type="match status" value="1"/>
</dbReference>
<proteinExistence type="inferred from homology"/>
<keyword evidence="6" id="KW-0547">Nucleotide-binding</keyword>
<feature type="domain" description="GHMP kinase N-terminal" evidence="12">
    <location>
        <begin position="155"/>
        <end position="215"/>
    </location>
</feature>
<keyword evidence="11" id="KW-0753">Steroid metabolism</keyword>
<evidence type="ECO:0000256" key="2">
    <source>
        <dbReference type="ARBA" id="ARBA00006495"/>
    </source>
</evidence>
<evidence type="ECO:0000256" key="5">
    <source>
        <dbReference type="ARBA" id="ARBA00022679"/>
    </source>
</evidence>
<reference evidence="13" key="1">
    <citation type="submission" date="2015-04" db="EMBL/GenBank/DDBJ databases">
        <title>The genome sequence of the plant pathogenic Rhizarian Plasmodiophora brassicae reveals insights in its biotrophic life cycle and the origin of chitin synthesis.</title>
        <authorList>
            <person name="Schwelm A."/>
            <person name="Fogelqvist J."/>
            <person name="Knaust A."/>
            <person name="Julke S."/>
            <person name="Lilja T."/>
            <person name="Dhandapani V."/>
            <person name="Bonilla-Rosso G."/>
            <person name="Karlsson M."/>
            <person name="Shevchenko A."/>
            <person name="Choi S.R."/>
            <person name="Kim H.G."/>
            <person name="Park J.Y."/>
            <person name="Lim Y.P."/>
            <person name="Ludwig-Muller J."/>
            <person name="Dixelius C."/>
        </authorList>
    </citation>
    <scope>NUCLEOTIDE SEQUENCE</scope>
    <source>
        <tissue evidence="13">Potato root galls</tissue>
    </source>
</reference>
<comment type="pathway">
    <text evidence="1">Isoprenoid biosynthesis; isopentenyl diphosphate biosynthesis via mevalonate pathway; isopentenyl diphosphate from (R)-mevalonate: step 2/3.</text>
</comment>
<keyword evidence="4" id="KW-0444">Lipid biosynthesis</keyword>
<evidence type="ECO:0000313" key="13">
    <source>
        <dbReference type="EMBL" id="CRZ07057.1"/>
    </source>
</evidence>
<keyword evidence="9" id="KW-0752">Steroid biosynthesis</keyword>
<evidence type="ECO:0000256" key="11">
    <source>
        <dbReference type="ARBA" id="ARBA00023221"/>
    </source>
</evidence>
<accession>A0A0H5QZB6</accession>